<dbReference type="Pfam" id="PF09369">
    <property type="entry name" value="MZB"/>
    <property type="match status" value="1"/>
</dbReference>
<dbReference type="EMBL" id="JAMYJR010000031">
    <property type="protein sequence ID" value="MCO8274599.1"/>
    <property type="molecule type" value="Genomic_DNA"/>
</dbReference>
<dbReference type="Proteomes" id="UP001523369">
    <property type="component" value="Unassembled WGS sequence"/>
</dbReference>
<evidence type="ECO:0000259" key="1">
    <source>
        <dbReference type="Pfam" id="PF09369"/>
    </source>
</evidence>
<evidence type="ECO:0000313" key="2">
    <source>
        <dbReference type="EMBL" id="MCO8274599.1"/>
    </source>
</evidence>
<sequence length="627" mass="68837">MADHAIDAIGRPHRPCHRQWGATMRTTRLSQTVSPFGVGAVLDILGESLMAADISQWPIEQTYRLTSRRLQERLGVAELRTPPSVPSFPAKNTPGLPYERFPSWLFCQDCRRMHRMRHHDETGGPPVCGHCGGPMVPMRFIVVGTERGHAMDVPWRRWAHSEPTDQEQRRCKVDDLLFLTRTGIASEGLASLVVRCTTCKAERDLGDLTVRDSLRRISVRCDGAQPWQRPNQGSCNERLEVVQRGATNVTLSDTTTALDIPEPETPVRDEEAEIRQHKNFEDVRSSPTGPLADALVQLIVRDVGVSPDLVRRVAASAPTDPDQEMKAAREGLLADEWQAFRQAIDNPAETLGTPTFRVSVTPFLEPDAGDALAALRASVGHVVLAHRLREVRVLHGFRRYDLGADMVDADLGPRGRARWLPAVESFGEGVLLTLDESRLADWERLDAVVERARVLERRRRDSLVGSRFAEATPRLILLHSLAHVLMRQLAFSCGYSAASLRERVYAAAGATQESGLLIYTAAGDAEGTLGGLVRQGEAPRLARTLVAALEAASWCSSDPLCRGSRGQGMGSMNLAACHGCCLISETSCERGNLLLDRIMIVGDDRTPGYFQEAIQAAQLTAALRAGG</sequence>
<dbReference type="InterPro" id="IPR047721">
    <property type="entry name" value="DrmB"/>
</dbReference>
<dbReference type="NCBIfam" id="NF038324">
    <property type="entry name" value="DrmB_fam"/>
    <property type="match status" value="1"/>
</dbReference>
<dbReference type="RefSeq" id="WP_253240658.1">
    <property type="nucleotide sequence ID" value="NZ_JAMYJR010000031.1"/>
</dbReference>
<protein>
    <submittedName>
        <fullName evidence="2">DUF1998 domain-containing protein</fullName>
    </submittedName>
</protein>
<proteinExistence type="predicted"/>
<name>A0ABT1DUR2_9ACTN</name>
<keyword evidence="3" id="KW-1185">Reference proteome</keyword>
<feature type="domain" description="MrfA-like Zn-binding" evidence="1">
    <location>
        <begin position="481"/>
        <end position="581"/>
    </location>
</feature>
<organism evidence="2 3">
    <name type="scientific">Paractinoplanes aksuensis</name>
    <dbReference type="NCBI Taxonomy" id="2939490"/>
    <lineage>
        <taxon>Bacteria</taxon>
        <taxon>Bacillati</taxon>
        <taxon>Actinomycetota</taxon>
        <taxon>Actinomycetes</taxon>
        <taxon>Micromonosporales</taxon>
        <taxon>Micromonosporaceae</taxon>
        <taxon>Paractinoplanes</taxon>
    </lineage>
</organism>
<accession>A0ABT1DUR2</accession>
<reference evidence="2 3" key="1">
    <citation type="submission" date="2022-06" db="EMBL/GenBank/DDBJ databases">
        <title>New Species of the Genus Actinoplanes, ActinopZanes ferrugineus.</title>
        <authorList>
            <person name="Ding P."/>
        </authorList>
    </citation>
    <scope>NUCLEOTIDE SEQUENCE [LARGE SCALE GENOMIC DNA]</scope>
    <source>
        <strain evidence="2 3">TRM88003</strain>
    </source>
</reference>
<evidence type="ECO:0000313" key="3">
    <source>
        <dbReference type="Proteomes" id="UP001523369"/>
    </source>
</evidence>
<comment type="caution">
    <text evidence="2">The sequence shown here is derived from an EMBL/GenBank/DDBJ whole genome shotgun (WGS) entry which is preliminary data.</text>
</comment>
<gene>
    <name evidence="2" type="ORF">M1L60_28785</name>
</gene>
<dbReference type="InterPro" id="IPR018973">
    <property type="entry name" value="MZB"/>
</dbReference>